<evidence type="ECO:0000256" key="3">
    <source>
        <dbReference type="ARBA" id="ARBA00022691"/>
    </source>
</evidence>
<dbReference type="InterPro" id="IPR003699">
    <property type="entry name" value="QueA"/>
</dbReference>
<dbReference type="Pfam" id="PF02547">
    <property type="entry name" value="Queuosine_synth"/>
    <property type="match status" value="1"/>
</dbReference>
<dbReference type="PANTHER" id="PTHR30307">
    <property type="entry name" value="S-ADENOSYLMETHIONINE:TRNA RIBOSYLTRANSFERASE-ISOMERASE"/>
    <property type="match status" value="1"/>
</dbReference>
<evidence type="ECO:0000313" key="5">
    <source>
        <dbReference type="EMBL" id="MPL85000.1"/>
    </source>
</evidence>
<dbReference type="GO" id="GO:0008616">
    <property type="term" value="P:tRNA queuosine(34) biosynthetic process"/>
    <property type="evidence" value="ECO:0007669"/>
    <property type="project" value="UniProtKB-KW"/>
</dbReference>
<dbReference type="Gene3D" id="3.40.1780.10">
    <property type="entry name" value="QueA-like"/>
    <property type="match status" value="1"/>
</dbReference>
<dbReference type="SUPFAM" id="SSF111337">
    <property type="entry name" value="QueA-like"/>
    <property type="match status" value="1"/>
</dbReference>
<protein>
    <submittedName>
        <fullName evidence="5">S-adenosylmethionine:tRNA ribosyltransferase-isomerase</fullName>
        <ecNumber evidence="5">2.4.99.17</ecNumber>
    </submittedName>
</protein>
<name>A0A644V0Y4_9ZZZZ</name>
<gene>
    <name evidence="5" type="primary">queA_12</name>
    <name evidence="5" type="ORF">SDC9_30966</name>
</gene>
<evidence type="ECO:0000256" key="4">
    <source>
        <dbReference type="ARBA" id="ARBA00022785"/>
    </source>
</evidence>
<dbReference type="PANTHER" id="PTHR30307:SF0">
    <property type="entry name" value="S-ADENOSYLMETHIONINE:TRNA RIBOSYLTRANSFERASE-ISOMERASE"/>
    <property type="match status" value="1"/>
</dbReference>
<evidence type="ECO:0000256" key="2">
    <source>
        <dbReference type="ARBA" id="ARBA00022679"/>
    </source>
</evidence>
<dbReference type="EMBL" id="VSSQ01000198">
    <property type="protein sequence ID" value="MPL85000.1"/>
    <property type="molecule type" value="Genomic_DNA"/>
</dbReference>
<dbReference type="Gene3D" id="2.40.10.240">
    <property type="entry name" value="QueA-like"/>
    <property type="match status" value="1"/>
</dbReference>
<dbReference type="InterPro" id="IPR042118">
    <property type="entry name" value="QueA_dom1"/>
</dbReference>
<comment type="caution">
    <text evidence="5">The sequence shown here is derived from an EMBL/GenBank/DDBJ whole genome shotgun (WGS) entry which is preliminary data.</text>
</comment>
<dbReference type="GO" id="GO:0051075">
    <property type="term" value="F:S-adenosylmethionine:tRNA ribosyltransferase-isomerase activity"/>
    <property type="evidence" value="ECO:0007669"/>
    <property type="project" value="UniProtKB-EC"/>
</dbReference>
<dbReference type="InterPro" id="IPR042119">
    <property type="entry name" value="QueA_dom2"/>
</dbReference>
<keyword evidence="5" id="KW-0328">Glycosyltransferase</keyword>
<dbReference type="AlphaFoldDB" id="A0A644V0Y4"/>
<keyword evidence="2 5" id="KW-0808">Transferase</keyword>
<keyword evidence="3" id="KW-0949">S-adenosyl-L-methionine</keyword>
<evidence type="ECO:0000256" key="1">
    <source>
        <dbReference type="ARBA" id="ARBA00022490"/>
    </source>
</evidence>
<sequence length="437" mass="49425">MVNILLNSFVPFVVKFITFAQKYNILLIPVNKDFNSNPILIDDYDYALPDERIAKYPLKKRDQSKLLVYRDGEISEDIFLNSVSHLPEHALLVYNNTKVIHARLLFQKSTGAQIEVFCLEPLAPSDYALSLGSTDGCSWKCMVGNLKKWKQGNLIRNISINGQSCQITASLIESAGNTHQIRFEWDNTLISFAEILDNAGELPIPPYLHRKTEESDKTTYQTIYSKIKGSVAAPTAGLHFTNQVLDSLKQKNIQTGELTLHVGAGTFQPVKAADIADHEMHAEVISVKKETIEKLLLHAGNVIAVGTTSVRTLESLYFIGMQILNDKVAPDKLIRVEQWEPYQQKTDISTEMALRAILNYLNNHQLTVLHAQTQIIIHPGYVFRVIRGMFTNFHQPRSTLLLLVSAFTGENWKKIYDYALSHNFRFLSYGDSSLLLK</sequence>
<dbReference type="EC" id="2.4.99.17" evidence="5"/>
<keyword evidence="4" id="KW-0671">Queuosine biosynthesis</keyword>
<accession>A0A644V0Y4</accession>
<organism evidence="5">
    <name type="scientific">bioreactor metagenome</name>
    <dbReference type="NCBI Taxonomy" id="1076179"/>
    <lineage>
        <taxon>unclassified sequences</taxon>
        <taxon>metagenomes</taxon>
        <taxon>ecological metagenomes</taxon>
    </lineage>
</organism>
<proteinExistence type="predicted"/>
<keyword evidence="1" id="KW-0963">Cytoplasm</keyword>
<keyword evidence="5" id="KW-0413">Isomerase</keyword>
<dbReference type="InterPro" id="IPR036100">
    <property type="entry name" value="QueA_sf"/>
</dbReference>
<reference evidence="5" key="1">
    <citation type="submission" date="2019-08" db="EMBL/GenBank/DDBJ databases">
        <authorList>
            <person name="Kucharzyk K."/>
            <person name="Murdoch R.W."/>
            <person name="Higgins S."/>
            <person name="Loffler F."/>
        </authorList>
    </citation>
    <scope>NUCLEOTIDE SEQUENCE</scope>
</reference>